<dbReference type="AlphaFoldDB" id="A0A0E3SBA9"/>
<dbReference type="PANTHER" id="PTHR10192">
    <property type="entry name" value="MOLYBDOPTERIN BIOSYNTHESIS PROTEIN"/>
    <property type="match status" value="1"/>
</dbReference>
<dbReference type="CDD" id="cd00887">
    <property type="entry name" value="MoeA"/>
    <property type="match status" value="1"/>
</dbReference>
<dbReference type="InterPro" id="IPR036425">
    <property type="entry name" value="MoaB/Mog-like_dom_sf"/>
</dbReference>
<dbReference type="Gene3D" id="2.170.190.11">
    <property type="entry name" value="Molybdopterin biosynthesis moea protein, domain 3"/>
    <property type="match status" value="1"/>
</dbReference>
<dbReference type="FunFam" id="2.170.190.11:FF:000005">
    <property type="entry name" value="Molybdopterin biosynthesis MoeA protein"/>
    <property type="match status" value="1"/>
</dbReference>
<dbReference type="SUPFAM" id="SSF53218">
    <property type="entry name" value="Molybdenum cofactor biosynthesis proteins"/>
    <property type="match status" value="1"/>
</dbReference>
<accession>A0A0E3SBA9</accession>
<dbReference type="HOGENOM" id="CLU_010186_7_2_2"/>
<dbReference type="FunFam" id="2.40.340.10:FF:000005">
    <property type="entry name" value="Molybdopterin molybdenumtransferase MoeA"/>
    <property type="match status" value="1"/>
</dbReference>
<dbReference type="InterPro" id="IPR005110">
    <property type="entry name" value="MoeA_linker/N"/>
</dbReference>
<dbReference type="GO" id="GO:0006777">
    <property type="term" value="P:Mo-molybdopterin cofactor biosynthetic process"/>
    <property type="evidence" value="ECO:0007669"/>
    <property type="project" value="UniProtKB-KW"/>
</dbReference>
<dbReference type="Proteomes" id="UP000033101">
    <property type="component" value="Chromosome"/>
</dbReference>
<dbReference type="UniPathway" id="UPA00344"/>
<protein>
    <submittedName>
        <fullName evidence="5">Molybdopterin biosynthesis MoeA protein</fullName>
    </submittedName>
</protein>
<evidence type="ECO:0000256" key="3">
    <source>
        <dbReference type="ARBA" id="ARBA00023150"/>
    </source>
</evidence>
<name>A0A0E3SBA9_9EURY</name>
<dbReference type="Gene3D" id="3.90.105.10">
    <property type="entry name" value="Molybdopterin biosynthesis moea protein, domain 2"/>
    <property type="match status" value="1"/>
</dbReference>
<dbReference type="PATRIC" id="fig|1434110.4.peg.685"/>
<dbReference type="SMART" id="SM00852">
    <property type="entry name" value="MoCF_biosynth"/>
    <property type="match status" value="1"/>
</dbReference>
<dbReference type="NCBIfam" id="NF045515">
    <property type="entry name" value="Glp_gephyrin"/>
    <property type="match status" value="1"/>
</dbReference>
<gene>
    <name evidence="5" type="ORF">MSHOH_0569</name>
</gene>
<feature type="domain" description="MoaB/Mog" evidence="4">
    <location>
        <begin position="177"/>
        <end position="316"/>
    </location>
</feature>
<evidence type="ECO:0000256" key="2">
    <source>
        <dbReference type="ARBA" id="ARBA00010763"/>
    </source>
</evidence>
<comment type="pathway">
    <text evidence="1">Cofactor biosynthesis; molybdopterin biosynthesis.</text>
</comment>
<dbReference type="GeneID" id="24829705"/>
<proteinExistence type="inferred from homology"/>
<keyword evidence="6" id="KW-1185">Reference proteome</keyword>
<dbReference type="RefSeq" id="WP_048137251.1">
    <property type="nucleotide sequence ID" value="NZ_CP009516.1"/>
</dbReference>
<organism evidence="5 6">
    <name type="scientific">Methanosarcina horonobensis HB-1 = JCM 15518</name>
    <dbReference type="NCBI Taxonomy" id="1434110"/>
    <lineage>
        <taxon>Archaea</taxon>
        <taxon>Methanobacteriati</taxon>
        <taxon>Methanobacteriota</taxon>
        <taxon>Stenosarchaea group</taxon>
        <taxon>Methanomicrobia</taxon>
        <taxon>Methanosarcinales</taxon>
        <taxon>Methanosarcinaceae</taxon>
        <taxon>Methanosarcina</taxon>
    </lineage>
</organism>
<reference evidence="5 6" key="1">
    <citation type="submission" date="2014-07" db="EMBL/GenBank/DDBJ databases">
        <title>Methanogenic archaea and the global carbon cycle.</title>
        <authorList>
            <person name="Henriksen J.R."/>
            <person name="Luke J."/>
            <person name="Reinhart S."/>
            <person name="Benedict M.N."/>
            <person name="Youngblut N.D."/>
            <person name="Metcalf M.E."/>
            <person name="Whitaker R.J."/>
            <person name="Metcalf W.W."/>
        </authorList>
    </citation>
    <scope>NUCLEOTIDE SEQUENCE [LARGE SCALE GENOMIC DNA]</scope>
    <source>
        <strain evidence="5 6">HB-1</strain>
    </source>
</reference>
<dbReference type="OrthoDB" id="31371at2157"/>
<evidence type="ECO:0000259" key="4">
    <source>
        <dbReference type="SMART" id="SM00852"/>
    </source>
</evidence>
<keyword evidence="3" id="KW-0501">Molybdenum cofactor biosynthesis</keyword>
<dbReference type="InterPro" id="IPR036135">
    <property type="entry name" value="MoeA_linker/N_sf"/>
</dbReference>
<dbReference type="SUPFAM" id="SSF63882">
    <property type="entry name" value="MoeA N-terminal region -like"/>
    <property type="match status" value="1"/>
</dbReference>
<sequence length="397" mass="42316">MGRIFKERTSVDEALQLFLDSFSSLRSAEEVPLEVSAGRVLAESVISGRDVPHYRRAAMDGYAVRASDTPGASPANPVILQLSDWVEEGTTIWVHTGAFLPEGADAVVMVEDTVTAGNMVEIRAQVYPGRNVGQVGEDIKKGDLIFEAGHFLRPCDAAVLASLGMDRMKVFRKPVVAVIPTGDELISREKSGELPPPGMIIETNGLMATLYVKKWGGIPRCTGIIPDHPESIKEAIETNLDADMILLSGGTSVGKRDHAPGVVESLGKLLVHGIGVSPGKPAALGVIGKTPVVCLPGYPVAGLVALYFFVRSGIRKLGSIPALPEPVLRKRLAAKISSKIGYVNFIRVVFEGERVRPLMGAGAGVLSSVAKADGYVLVPENVEGYEEGQEVDVFLIE</sequence>
<dbReference type="Pfam" id="PF00994">
    <property type="entry name" value="MoCF_biosynth"/>
    <property type="match status" value="1"/>
</dbReference>
<evidence type="ECO:0000313" key="5">
    <source>
        <dbReference type="EMBL" id="AKB77052.1"/>
    </source>
</evidence>
<evidence type="ECO:0000256" key="1">
    <source>
        <dbReference type="ARBA" id="ARBA00005046"/>
    </source>
</evidence>
<dbReference type="SUPFAM" id="SSF63867">
    <property type="entry name" value="MoeA C-terminal domain-like"/>
    <property type="match status" value="1"/>
</dbReference>
<dbReference type="Pfam" id="PF03454">
    <property type="entry name" value="MoeA_C"/>
    <property type="match status" value="1"/>
</dbReference>
<dbReference type="InterPro" id="IPR036688">
    <property type="entry name" value="MoeA_C_domain_IV_sf"/>
</dbReference>
<dbReference type="InterPro" id="IPR005111">
    <property type="entry name" value="MoeA_C_domain_IV"/>
</dbReference>
<dbReference type="Pfam" id="PF03453">
    <property type="entry name" value="MoeA_N"/>
    <property type="match status" value="1"/>
</dbReference>
<comment type="similarity">
    <text evidence="2">Belongs to the MoeA family.</text>
</comment>
<dbReference type="EMBL" id="CP009516">
    <property type="protein sequence ID" value="AKB77052.1"/>
    <property type="molecule type" value="Genomic_DNA"/>
</dbReference>
<dbReference type="InterPro" id="IPR038987">
    <property type="entry name" value="MoeA-like"/>
</dbReference>
<dbReference type="GO" id="GO:0061599">
    <property type="term" value="F:molybdopterin molybdotransferase activity"/>
    <property type="evidence" value="ECO:0007669"/>
    <property type="project" value="TreeGrafter"/>
</dbReference>
<dbReference type="Gene3D" id="2.40.340.10">
    <property type="entry name" value="MoeA, C-terminal, domain IV"/>
    <property type="match status" value="1"/>
</dbReference>
<dbReference type="GO" id="GO:0005737">
    <property type="term" value="C:cytoplasm"/>
    <property type="evidence" value="ECO:0007669"/>
    <property type="project" value="TreeGrafter"/>
</dbReference>
<evidence type="ECO:0000313" key="6">
    <source>
        <dbReference type="Proteomes" id="UP000033101"/>
    </source>
</evidence>
<dbReference type="STRING" id="1434110.MSHOH_0569"/>
<dbReference type="Gene3D" id="3.40.980.10">
    <property type="entry name" value="MoaB/Mog-like domain"/>
    <property type="match status" value="1"/>
</dbReference>
<dbReference type="PANTHER" id="PTHR10192:SF19">
    <property type="entry name" value="MOLYBDOPTERIN BIOSYNTHESIS PROTEIN MJ0666-RELATED"/>
    <property type="match status" value="1"/>
</dbReference>
<dbReference type="InterPro" id="IPR001453">
    <property type="entry name" value="MoaB/Mog_dom"/>
</dbReference>
<dbReference type="KEGG" id="mhor:MSHOH_0569"/>